<dbReference type="InterPro" id="IPR006224">
    <property type="entry name" value="PsdUridine_synth_RluA-like_CS"/>
</dbReference>
<dbReference type="InterPro" id="IPR006145">
    <property type="entry name" value="PsdUridine_synth_RsuA/RluA"/>
</dbReference>
<dbReference type="CDD" id="cd02869">
    <property type="entry name" value="PseudoU_synth_RluA_like"/>
    <property type="match status" value="1"/>
</dbReference>
<reference evidence="6" key="2">
    <citation type="submission" date="2021-04" db="EMBL/GenBank/DDBJ databases">
        <authorList>
            <person name="Gilroy R."/>
        </authorList>
    </citation>
    <scope>NUCLEOTIDE SEQUENCE</scope>
    <source>
        <strain evidence="6">ChiSxjej3B15-572</strain>
    </source>
</reference>
<dbReference type="GO" id="GO:0003723">
    <property type="term" value="F:RNA binding"/>
    <property type="evidence" value="ECO:0007669"/>
    <property type="project" value="InterPro"/>
</dbReference>
<protein>
    <recommendedName>
        <fullName evidence="3">RNA pseudouridylate synthase</fullName>
    </recommendedName>
    <alternativeName>
        <fullName evidence="4">RNA-uridine isomerase</fullName>
    </alternativeName>
</protein>
<dbReference type="GO" id="GO:0000455">
    <property type="term" value="P:enzyme-directed rRNA pseudouridine synthesis"/>
    <property type="evidence" value="ECO:0007669"/>
    <property type="project" value="TreeGrafter"/>
</dbReference>
<dbReference type="GO" id="GO:0140098">
    <property type="term" value="F:catalytic activity, acting on RNA"/>
    <property type="evidence" value="ECO:0007669"/>
    <property type="project" value="UniProtKB-ARBA"/>
</dbReference>
<evidence type="ECO:0000256" key="3">
    <source>
        <dbReference type="ARBA" id="ARBA00031870"/>
    </source>
</evidence>
<name>A0A9D1VH64_9LACO</name>
<dbReference type="EMBL" id="DXFH01000001">
    <property type="protein sequence ID" value="HIX34976.1"/>
    <property type="molecule type" value="Genomic_DNA"/>
</dbReference>
<evidence type="ECO:0000313" key="6">
    <source>
        <dbReference type="EMBL" id="HIX34976.1"/>
    </source>
</evidence>
<proteinExistence type="inferred from homology"/>
<dbReference type="InterPro" id="IPR020103">
    <property type="entry name" value="PsdUridine_synth_cat_dom_sf"/>
</dbReference>
<dbReference type="SUPFAM" id="SSF55120">
    <property type="entry name" value="Pseudouridine synthase"/>
    <property type="match status" value="1"/>
</dbReference>
<evidence type="ECO:0000259" key="5">
    <source>
        <dbReference type="Pfam" id="PF00849"/>
    </source>
</evidence>
<dbReference type="InterPro" id="IPR050188">
    <property type="entry name" value="RluA_PseudoU_synthase"/>
</dbReference>
<accession>A0A9D1VH64</accession>
<dbReference type="PANTHER" id="PTHR21600:SF87">
    <property type="entry name" value="RNA PSEUDOURIDYLATE SYNTHASE DOMAIN-CONTAINING PROTEIN 1"/>
    <property type="match status" value="1"/>
</dbReference>
<dbReference type="Pfam" id="PF00849">
    <property type="entry name" value="PseudoU_synth_2"/>
    <property type="match status" value="1"/>
</dbReference>
<dbReference type="Gene3D" id="3.30.2350.10">
    <property type="entry name" value="Pseudouridine synthase"/>
    <property type="match status" value="1"/>
</dbReference>
<reference evidence="6" key="1">
    <citation type="journal article" date="2021" name="PeerJ">
        <title>Extensive microbial diversity within the chicken gut microbiome revealed by metagenomics and culture.</title>
        <authorList>
            <person name="Gilroy R."/>
            <person name="Ravi A."/>
            <person name="Getino M."/>
            <person name="Pursley I."/>
            <person name="Horton D.L."/>
            <person name="Alikhan N.F."/>
            <person name="Baker D."/>
            <person name="Gharbi K."/>
            <person name="Hall N."/>
            <person name="Watson M."/>
            <person name="Adriaenssens E.M."/>
            <person name="Foster-Nyarko E."/>
            <person name="Jarju S."/>
            <person name="Secka A."/>
            <person name="Antonio M."/>
            <person name="Oren A."/>
            <person name="Chaudhuri R.R."/>
            <person name="La Ragione R."/>
            <person name="Hildebrand F."/>
            <person name="Pallen M.J."/>
        </authorList>
    </citation>
    <scope>NUCLEOTIDE SEQUENCE</scope>
    <source>
        <strain evidence="6">ChiSxjej3B15-572</strain>
    </source>
</reference>
<comment type="catalytic activity">
    <reaction evidence="1">
        <text>a uridine in RNA = a pseudouridine in RNA</text>
        <dbReference type="Rhea" id="RHEA:48348"/>
        <dbReference type="Rhea" id="RHEA-COMP:12068"/>
        <dbReference type="Rhea" id="RHEA-COMP:12069"/>
        <dbReference type="ChEBI" id="CHEBI:65314"/>
        <dbReference type="ChEBI" id="CHEBI:65315"/>
    </reaction>
</comment>
<organism evidence="6 7">
    <name type="scientific">Candidatus Limosilactobacillus merdigallinarum</name>
    <dbReference type="NCBI Taxonomy" id="2838652"/>
    <lineage>
        <taxon>Bacteria</taxon>
        <taxon>Bacillati</taxon>
        <taxon>Bacillota</taxon>
        <taxon>Bacilli</taxon>
        <taxon>Lactobacillales</taxon>
        <taxon>Lactobacillaceae</taxon>
        <taxon>Limosilactobacillus</taxon>
    </lineage>
</organism>
<feature type="domain" description="Pseudouridine synthase RsuA/RluA-like" evidence="5">
    <location>
        <begin position="95"/>
        <end position="244"/>
    </location>
</feature>
<evidence type="ECO:0000256" key="4">
    <source>
        <dbReference type="ARBA" id="ARBA00033164"/>
    </source>
</evidence>
<dbReference type="AlphaFoldDB" id="A0A9D1VH64"/>
<comment type="caution">
    <text evidence="6">The sequence shown here is derived from an EMBL/GenBank/DDBJ whole genome shotgun (WGS) entry which is preliminary data.</text>
</comment>
<gene>
    <name evidence="6" type="ORF">H9856_00950</name>
</gene>
<evidence type="ECO:0000256" key="2">
    <source>
        <dbReference type="ARBA" id="ARBA00010876"/>
    </source>
</evidence>
<sequence>MAVRWQIIEKLQAEQTEISLRTLLAKQWLLPSRFVHFLRVNHHVLVNGHYQYMSEPVHPGDQVTMMFTGEEFRTADSHYLASNEAQLKVLYENRDLMVVHKPAGQKSHPNQPLENNTLMNDAQAYLAKQGTNAYMVHRIDQATSGAVIVAKNPIVVPILDRLITQGRIHREYLAVIHGQLKPAQGSFEWPIGRDPKDRRKRNVDGIHAQSALTKYEQLATDGQLSLVKLQLLTGRTHQIRVHLAYSGHPIVGDPLYSQDEHGPMLLHGYRQQLVLPFSSTTMVVHATLPPYFPESLVK</sequence>
<dbReference type="PROSITE" id="PS01129">
    <property type="entry name" value="PSI_RLU"/>
    <property type="match status" value="1"/>
</dbReference>
<comment type="similarity">
    <text evidence="2">Belongs to the pseudouridine synthase RluA family.</text>
</comment>
<dbReference type="Proteomes" id="UP000824231">
    <property type="component" value="Unassembled WGS sequence"/>
</dbReference>
<dbReference type="PANTHER" id="PTHR21600">
    <property type="entry name" value="MITOCHONDRIAL RNA PSEUDOURIDINE SYNTHASE"/>
    <property type="match status" value="1"/>
</dbReference>
<dbReference type="GO" id="GO:0009982">
    <property type="term" value="F:pseudouridine synthase activity"/>
    <property type="evidence" value="ECO:0007669"/>
    <property type="project" value="InterPro"/>
</dbReference>
<evidence type="ECO:0000313" key="7">
    <source>
        <dbReference type="Proteomes" id="UP000824231"/>
    </source>
</evidence>
<evidence type="ECO:0000256" key="1">
    <source>
        <dbReference type="ARBA" id="ARBA00000073"/>
    </source>
</evidence>